<evidence type="ECO:0000256" key="4">
    <source>
        <dbReference type="ARBA" id="ARBA00022630"/>
    </source>
</evidence>
<keyword evidence="5" id="KW-0274">FAD</keyword>
<dbReference type="GeneID" id="34596805"/>
<dbReference type="PANTHER" id="PTHR43098">
    <property type="entry name" value="L-ORNITHINE N(5)-MONOOXYGENASE-RELATED"/>
    <property type="match status" value="1"/>
</dbReference>
<dbReference type="Pfam" id="PF07992">
    <property type="entry name" value="Pyr_redox_2"/>
    <property type="match status" value="1"/>
</dbReference>
<comment type="similarity">
    <text evidence="3">Belongs to the FAD-binding monooxygenase family.</text>
</comment>
<evidence type="ECO:0000256" key="1">
    <source>
        <dbReference type="ARBA" id="ARBA00001974"/>
    </source>
</evidence>
<comment type="pathway">
    <text evidence="2">Secondary metabolite biosynthesis; terpenoid biosynthesis.</text>
</comment>
<evidence type="ECO:0000256" key="5">
    <source>
        <dbReference type="ARBA" id="ARBA00022827"/>
    </source>
</evidence>
<evidence type="ECO:0000313" key="9">
    <source>
        <dbReference type="EMBL" id="OAG44170.1"/>
    </source>
</evidence>
<proteinExistence type="inferred from homology"/>
<keyword evidence="4" id="KW-0285">Flavoprotein</keyword>
<accession>A0A177FKK1</accession>
<dbReference type="PANTHER" id="PTHR43098:SF2">
    <property type="entry name" value="FAD-BINDING MONOOXYGENASE AUSB-RELATED"/>
    <property type="match status" value="1"/>
</dbReference>
<keyword evidence="7" id="KW-0560">Oxidoreductase</keyword>
<dbReference type="AlphaFoldDB" id="A0A177FKK1"/>
<dbReference type="Proteomes" id="UP000077002">
    <property type="component" value="Unassembled WGS sequence"/>
</dbReference>
<evidence type="ECO:0000256" key="6">
    <source>
        <dbReference type="ARBA" id="ARBA00022857"/>
    </source>
</evidence>
<evidence type="ECO:0000313" key="10">
    <source>
        <dbReference type="Proteomes" id="UP000077002"/>
    </source>
</evidence>
<gene>
    <name evidence="9" type="ORF">AYO21_01627</name>
</gene>
<protein>
    <recommendedName>
        <fullName evidence="8">FAD/NAD(P)-binding domain-containing protein</fullName>
    </recommendedName>
</protein>
<comment type="caution">
    <text evidence="9">The sequence shown here is derived from an EMBL/GenBank/DDBJ whole genome shotgun (WGS) entry which is preliminary data.</text>
</comment>
<name>A0A177FKK1_9EURO</name>
<comment type="cofactor">
    <cofactor evidence="1">
        <name>FAD</name>
        <dbReference type="ChEBI" id="CHEBI:57692"/>
    </cofactor>
</comment>
<keyword evidence="10" id="KW-1185">Reference proteome</keyword>
<dbReference type="GO" id="GO:0016491">
    <property type="term" value="F:oxidoreductase activity"/>
    <property type="evidence" value="ECO:0007669"/>
    <property type="project" value="UniProtKB-KW"/>
</dbReference>
<dbReference type="SUPFAM" id="SSF51905">
    <property type="entry name" value="FAD/NAD(P)-binding domain"/>
    <property type="match status" value="2"/>
</dbReference>
<keyword evidence="6" id="KW-0521">NADP</keyword>
<dbReference type="Gene3D" id="3.50.50.60">
    <property type="entry name" value="FAD/NAD(P)-binding domain"/>
    <property type="match status" value="3"/>
</dbReference>
<dbReference type="InterPro" id="IPR050775">
    <property type="entry name" value="FAD-binding_Monooxygenases"/>
</dbReference>
<evidence type="ECO:0000256" key="7">
    <source>
        <dbReference type="ARBA" id="ARBA00023002"/>
    </source>
</evidence>
<evidence type="ECO:0000259" key="8">
    <source>
        <dbReference type="Pfam" id="PF07992"/>
    </source>
</evidence>
<dbReference type="EMBL" id="LVKK01000006">
    <property type="protein sequence ID" value="OAG44170.1"/>
    <property type="molecule type" value="Genomic_DNA"/>
</dbReference>
<sequence length="680" mass="76255">MTEVFLPVNLSQEDVKPKSVVAAITTTTTTELQHENGHPAASDVDARLQKYATESKKRFRSDGNAQFIDLATSDIYRNFSEDIWAREVTDDPGLNSVTDGSRCEILILGAGYGGLLVAARLIQSGVDVNDIRMVDAAGGYGGVWWYNRYPGLMCDVESHIYLPLLEELDYMPKNKYSYGTELREHARAVAQHFNLVDKTLFQVKVISTAWNESTKEWTTKLQSTRKGHEGFLNVRSRLTIAAGGNLNWPKIPRIPGLDKFRPKAFHTSRWDWDYTGGSELDPQLVNLKDKRVAVIGTGATAVQAIPHLARWAKHLYVFQRTPSAVDVRGQSETDRAWFEKEVRRKPGWQRERMMNFCAFLADATPRPEVDMVADAWTKFPTYSSLTGGPNVPRTAEDVPSYVARMNEIDLQRQEKIRARVDDIVKDKATAEKLKAWYPGWCKRPCFHDEYLDAFNLPNVTLVDTDGRGVDSFSENGLVFRGEEYEVDLLVFSTGYEVALNTSPASRAHMEIYGRDGLSLNDKWLHGVATLHGVQTHGFPNMFFIGLTQIGLTPNITVIMDYLSEHIASILVDAAAKAKSQTDEASSSTKYPFVVETTAEAEEDWTQQIAAGAYVYATMAQCPPSYFNGEGEALRIAAEGVESQRKLARLGAWARGFDDFVQVLRRWREPHDLKGLTVTAI</sequence>
<dbReference type="OrthoDB" id="66881at2759"/>
<organism evidence="9 10">
    <name type="scientific">Fonsecaea monophora</name>
    <dbReference type="NCBI Taxonomy" id="254056"/>
    <lineage>
        <taxon>Eukaryota</taxon>
        <taxon>Fungi</taxon>
        <taxon>Dikarya</taxon>
        <taxon>Ascomycota</taxon>
        <taxon>Pezizomycotina</taxon>
        <taxon>Eurotiomycetes</taxon>
        <taxon>Chaetothyriomycetidae</taxon>
        <taxon>Chaetothyriales</taxon>
        <taxon>Herpotrichiellaceae</taxon>
        <taxon>Fonsecaea</taxon>
    </lineage>
</organism>
<evidence type="ECO:0000256" key="3">
    <source>
        <dbReference type="ARBA" id="ARBA00010139"/>
    </source>
</evidence>
<evidence type="ECO:0000256" key="2">
    <source>
        <dbReference type="ARBA" id="ARBA00004721"/>
    </source>
</evidence>
<feature type="domain" description="FAD/NAD(P)-binding" evidence="8">
    <location>
        <begin position="105"/>
        <end position="343"/>
    </location>
</feature>
<dbReference type="InterPro" id="IPR023753">
    <property type="entry name" value="FAD/NAD-binding_dom"/>
</dbReference>
<reference evidence="9 10" key="1">
    <citation type="submission" date="2016-03" db="EMBL/GenBank/DDBJ databases">
        <title>Draft genome sequence of the Fonsecaea monophora CBS 269.37.</title>
        <authorList>
            <person name="Bombassaro A."/>
            <person name="Vinicius W.A."/>
            <person name="De Hoog S."/>
            <person name="Sun J."/>
            <person name="Souza E.M."/>
            <person name="Raittz R.T."/>
            <person name="Costa F."/>
            <person name="Leao A.C."/>
            <person name="Tadra-Sfeir M.Z."/>
            <person name="Baura V."/>
            <person name="Balsanelli E."/>
            <person name="Pedrosa F.O."/>
            <person name="Moreno L.F."/>
            <person name="Steffens M.B."/>
            <person name="Xi L."/>
            <person name="Bocca A.L."/>
            <person name="Felipe M.S."/>
            <person name="Teixeira M."/>
            <person name="Telles Filho F.Q."/>
            <person name="Azevedo C.M."/>
            <person name="Gomes R."/>
            <person name="Vicente V.A."/>
        </authorList>
    </citation>
    <scope>NUCLEOTIDE SEQUENCE [LARGE SCALE GENOMIC DNA]</scope>
    <source>
        <strain evidence="9 10">CBS 269.37</strain>
    </source>
</reference>
<dbReference type="InterPro" id="IPR036188">
    <property type="entry name" value="FAD/NAD-bd_sf"/>
</dbReference>
<dbReference type="RefSeq" id="XP_022516122.1">
    <property type="nucleotide sequence ID" value="XM_022651609.1"/>
</dbReference>